<evidence type="ECO:0000256" key="1">
    <source>
        <dbReference type="ARBA" id="ARBA00004604"/>
    </source>
</evidence>
<feature type="domain" description="Small-subunit processome Utp12" evidence="5">
    <location>
        <begin position="528"/>
        <end position="618"/>
    </location>
</feature>
<comment type="caution">
    <text evidence="6">The sequence shown here is derived from an EMBL/GenBank/DDBJ whole genome shotgun (WGS) entry which is preliminary data.</text>
</comment>
<dbReference type="PANTHER" id="PTHR45290:SF1">
    <property type="entry name" value="OS03G0300300 PROTEIN"/>
    <property type="match status" value="1"/>
</dbReference>
<dbReference type="GO" id="GO:0005730">
    <property type="term" value="C:nucleolus"/>
    <property type="evidence" value="ECO:0007669"/>
    <property type="project" value="UniProtKB-SubCell"/>
</dbReference>
<dbReference type="Pfam" id="PF04003">
    <property type="entry name" value="Utp12"/>
    <property type="match status" value="1"/>
</dbReference>
<dbReference type="SMART" id="SM00564">
    <property type="entry name" value="PQQ"/>
    <property type="match status" value="2"/>
</dbReference>
<dbReference type="PANTHER" id="PTHR45290">
    <property type="entry name" value="OS03G0300300 PROTEIN"/>
    <property type="match status" value="1"/>
</dbReference>
<evidence type="ECO:0000256" key="4">
    <source>
        <dbReference type="SAM" id="MobiDB-lite"/>
    </source>
</evidence>
<feature type="compositionally biased region" description="Acidic residues" evidence="4">
    <location>
        <begin position="636"/>
        <end position="664"/>
    </location>
</feature>
<keyword evidence="3" id="KW-0853">WD repeat</keyword>
<comment type="subcellular location">
    <subcellularLocation>
        <location evidence="1">Nucleus</location>
        <location evidence="1">Nucleolus</location>
    </subcellularLocation>
</comment>
<evidence type="ECO:0000256" key="3">
    <source>
        <dbReference type="PROSITE-ProRule" id="PRU00221"/>
    </source>
</evidence>
<organism evidence="6 7">
    <name type="scientific">Sesamum alatum</name>
    <dbReference type="NCBI Taxonomy" id="300844"/>
    <lineage>
        <taxon>Eukaryota</taxon>
        <taxon>Viridiplantae</taxon>
        <taxon>Streptophyta</taxon>
        <taxon>Embryophyta</taxon>
        <taxon>Tracheophyta</taxon>
        <taxon>Spermatophyta</taxon>
        <taxon>Magnoliopsida</taxon>
        <taxon>eudicotyledons</taxon>
        <taxon>Gunneridae</taxon>
        <taxon>Pentapetalae</taxon>
        <taxon>asterids</taxon>
        <taxon>lamiids</taxon>
        <taxon>Lamiales</taxon>
        <taxon>Pedaliaceae</taxon>
        <taxon>Sesamum</taxon>
    </lineage>
</organism>
<evidence type="ECO:0000313" key="6">
    <source>
        <dbReference type="EMBL" id="KAK4425912.1"/>
    </source>
</evidence>
<dbReference type="EMBL" id="JACGWO010000006">
    <property type="protein sequence ID" value="KAK4425912.1"/>
    <property type="molecule type" value="Genomic_DNA"/>
</dbReference>
<reference evidence="6" key="1">
    <citation type="submission" date="2020-06" db="EMBL/GenBank/DDBJ databases">
        <authorList>
            <person name="Li T."/>
            <person name="Hu X."/>
            <person name="Zhang T."/>
            <person name="Song X."/>
            <person name="Zhang H."/>
            <person name="Dai N."/>
            <person name="Sheng W."/>
            <person name="Hou X."/>
            <person name="Wei L."/>
        </authorList>
    </citation>
    <scope>NUCLEOTIDE SEQUENCE</scope>
    <source>
        <strain evidence="6">3651</strain>
        <tissue evidence="6">Leaf</tissue>
    </source>
</reference>
<dbReference type="InterPro" id="IPR011047">
    <property type="entry name" value="Quinoprotein_ADH-like_sf"/>
</dbReference>
<dbReference type="Pfam" id="PF00400">
    <property type="entry name" value="WD40"/>
    <property type="match status" value="3"/>
</dbReference>
<evidence type="ECO:0000259" key="5">
    <source>
        <dbReference type="Pfam" id="PF04003"/>
    </source>
</evidence>
<sequence length="664" mass="72037">MCFALGKGSFRAASSTATSGAAPPHLLLGFVAFEGNTHKGKKENPFAFFNSDRLLGSNFLFWVLSFQEKKMGSSNIRDVLTSFSPSLDLFAITLGDGRIKIWDTGKGQLQTEFADISSTETTSIFGNREGHLSMDYTCMKWLSLEKKKKRKLGGSLLVLGTGSGDVLALDVSAGQLKWRVNNCHPGGVSAVSFPVHCSHIYTAGADGMVCEIDSMSGNVLNKLSASSRAISSLAVSPDGKMIATAAGQVKIFNSSNQKKLQKFSGHPGAVRCMVFSEDGRYVLSSSLVERYVAVWKIDGSKKKSSSVFLAMDHPAVFLDSRCTNSGDADDAGLSVLAISEIGICYFWHGKTIDELRNSKPTKISVPCDGGVLKKHKGAVPNVFAAKLQTISEPTCGHMFLAFGLLMKPTFEKVLVHSGTDIELNFSEDGILRPISQSHKSERASETRSKVTALDRANTEGALLPVPKIFDLIDDKSGTKPLGGKDEGELDSVTLCMEDQLRSLGILGSNGLSTTLDSEILEGIKLDSSMPHKKVKATVSSMEPNDAFNLLKGLVDVWESRSQSAKHVLPWICCILVYHSDYVKSQEPKLLDSLYKVAKSKVPAMNSLFQLSGRLQLVSAQIDKATNNRRQVLERDVQEDESEDEDVDEVLYGVDEDSPTDSDSD</sequence>
<dbReference type="InterPro" id="IPR007148">
    <property type="entry name" value="SSU_processome_Utp12"/>
</dbReference>
<proteinExistence type="predicted"/>
<gene>
    <name evidence="6" type="ORF">Salat_1785200</name>
</gene>
<evidence type="ECO:0000256" key="2">
    <source>
        <dbReference type="ARBA" id="ARBA00023242"/>
    </source>
</evidence>
<protein>
    <submittedName>
        <fullName evidence="6">WD repeat-containing protein 43</fullName>
    </submittedName>
</protein>
<keyword evidence="7" id="KW-1185">Reference proteome</keyword>
<evidence type="ECO:0000313" key="7">
    <source>
        <dbReference type="Proteomes" id="UP001293254"/>
    </source>
</evidence>
<dbReference type="InterPro" id="IPR018391">
    <property type="entry name" value="PQQ_b-propeller_rpt"/>
</dbReference>
<name>A0AAE2CKV5_9LAMI</name>
<accession>A0AAE2CKV5</accession>
<reference evidence="6" key="2">
    <citation type="journal article" date="2024" name="Plant">
        <title>Genomic evolution and insights into agronomic trait innovations of Sesamum species.</title>
        <authorList>
            <person name="Miao H."/>
            <person name="Wang L."/>
            <person name="Qu L."/>
            <person name="Liu H."/>
            <person name="Sun Y."/>
            <person name="Le M."/>
            <person name="Wang Q."/>
            <person name="Wei S."/>
            <person name="Zheng Y."/>
            <person name="Lin W."/>
            <person name="Duan Y."/>
            <person name="Cao H."/>
            <person name="Xiong S."/>
            <person name="Wang X."/>
            <person name="Wei L."/>
            <person name="Li C."/>
            <person name="Ma Q."/>
            <person name="Ju M."/>
            <person name="Zhao R."/>
            <person name="Li G."/>
            <person name="Mu C."/>
            <person name="Tian Q."/>
            <person name="Mei H."/>
            <person name="Zhang T."/>
            <person name="Gao T."/>
            <person name="Zhang H."/>
        </authorList>
    </citation>
    <scope>NUCLEOTIDE SEQUENCE</scope>
    <source>
        <strain evidence="6">3651</strain>
    </source>
</reference>
<dbReference type="SUPFAM" id="SSF50998">
    <property type="entry name" value="Quinoprotein alcohol dehydrogenase-like"/>
    <property type="match status" value="1"/>
</dbReference>
<dbReference type="InterPro" id="IPR001680">
    <property type="entry name" value="WD40_rpt"/>
</dbReference>
<dbReference type="InterPro" id="IPR015943">
    <property type="entry name" value="WD40/YVTN_repeat-like_dom_sf"/>
</dbReference>
<dbReference type="Gene3D" id="2.130.10.10">
    <property type="entry name" value="YVTN repeat-like/Quinoprotein amine dehydrogenase"/>
    <property type="match status" value="2"/>
</dbReference>
<feature type="region of interest" description="Disordered" evidence="4">
    <location>
        <begin position="633"/>
        <end position="664"/>
    </location>
</feature>
<feature type="repeat" description="WD" evidence="3">
    <location>
        <begin position="263"/>
        <end position="305"/>
    </location>
</feature>
<dbReference type="SMART" id="SM00320">
    <property type="entry name" value="WD40"/>
    <property type="match status" value="4"/>
</dbReference>
<keyword evidence="2" id="KW-0539">Nucleus</keyword>
<dbReference type="AlphaFoldDB" id="A0AAE2CKV5"/>
<dbReference type="Proteomes" id="UP001293254">
    <property type="component" value="Unassembled WGS sequence"/>
</dbReference>
<dbReference type="PROSITE" id="PS50082">
    <property type="entry name" value="WD_REPEATS_2"/>
    <property type="match status" value="1"/>
</dbReference>